<dbReference type="AlphaFoldDB" id="A0A4P7P153"/>
<dbReference type="PANTHER" id="PTHR30606:SF9">
    <property type="entry name" value="LIPID A BIOSYNTHESIS LAUROYLTRANSFERASE"/>
    <property type="match status" value="1"/>
</dbReference>
<dbReference type="EC" id="2.3.1.242" evidence="8"/>
<evidence type="ECO:0000313" key="9">
    <source>
        <dbReference type="Proteomes" id="UP000296201"/>
    </source>
</evidence>
<evidence type="ECO:0000256" key="5">
    <source>
        <dbReference type="ARBA" id="ARBA00023136"/>
    </source>
</evidence>
<evidence type="ECO:0000256" key="7">
    <source>
        <dbReference type="SAM" id="Phobius"/>
    </source>
</evidence>
<reference evidence="8 9" key="1">
    <citation type="submission" date="2018-08" db="EMBL/GenBank/DDBJ databases">
        <title>Horizontal acquisition of hydrogen conversion ability and other habitat adaptations in Hydrogenovibrio crunogenus strains.</title>
        <authorList>
            <person name="Gonnella G."/>
            <person name="Adam N."/>
            <person name="Perner M."/>
        </authorList>
    </citation>
    <scope>NUCLEOTIDE SEQUENCE [LARGE SCALE GENOMIC DNA]</scope>
    <source>
        <strain evidence="8 9">SP-41</strain>
    </source>
</reference>
<accession>A0A4P7P153</accession>
<feature type="transmembrane region" description="Helical" evidence="7">
    <location>
        <begin position="20"/>
        <end position="36"/>
    </location>
</feature>
<gene>
    <name evidence="8" type="primary">lpxP</name>
    <name evidence="8" type="ORF">GHNINEIG_01615</name>
</gene>
<dbReference type="RefSeq" id="WP_223260859.1">
    <property type="nucleotide sequence ID" value="NZ_CP032096.1"/>
</dbReference>
<dbReference type="GO" id="GO:0016746">
    <property type="term" value="F:acyltransferase activity"/>
    <property type="evidence" value="ECO:0007669"/>
    <property type="project" value="UniProtKB-KW"/>
</dbReference>
<keyword evidence="7" id="KW-0812">Transmembrane</keyword>
<evidence type="ECO:0000313" key="8">
    <source>
        <dbReference type="EMBL" id="QBZ83555.1"/>
    </source>
</evidence>
<dbReference type="PANTHER" id="PTHR30606">
    <property type="entry name" value="LIPID A BIOSYNTHESIS LAUROYL ACYLTRANSFERASE"/>
    <property type="match status" value="1"/>
</dbReference>
<keyword evidence="4 8" id="KW-0808">Transferase</keyword>
<dbReference type="CDD" id="cd07984">
    <property type="entry name" value="LPLAT_LABLAT-like"/>
    <property type="match status" value="1"/>
</dbReference>
<keyword evidence="2" id="KW-1003">Cell membrane</keyword>
<dbReference type="InterPro" id="IPR004960">
    <property type="entry name" value="LipA_acyltrans"/>
</dbReference>
<evidence type="ECO:0000256" key="1">
    <source>
        <dbReference type="ARBA" id="ARBA00004533"/>
    </source>
</evidence>
<keyword evidence="3" id="KW-0997">Cell inner membrane</keyword>
<organism evidence="8 9">
    <name type="scientific">Hydrogenovibrio crunogenus</name>
    <dbReference type="NCBI Taxonomy" id="39765"/>
    <lineage>
        <taxon>Bacteria</taxon>
        <taxon>Pseudomonadati</taxon>
        <taxon>Pseudomonadota</taxon>
        <taxon>Gammaproteobacteria</taxon>
        <taxon>Thiotrichales</taxon>
        <taxon>Piscirickettsiaceae</taxon>
        <taxon>Hydrogenovibrio</taxon>
    </lineage>
</organism>
<name>A0A4P7P153_9GAMM</name>
<evidence type="ECO:0000256" key="2">
    <source>
        <dbReference type="ARBA" id="ARBA00022475"/>
    </source>
</evidence>
<dbReference type="Proteomes" id="UP000296201">
    <property type="component" value="Chromosome"/>
</dbReference>
<proteinExistence type="predicted"/>
<dbReference type="GO" id="GO:0005886">
    <property type="term" value="C:plasma membrane"/>
    <property type="evidence" value="ECO:0007669"/>
    <property type="project" value="UniProtKB-SubCell"/>
</dbReference>
<dbReference type="PIRSF" id="PIRSF026649">
    <property type="entry name" value="MsbB"/>
    <property type="match status" value="1"/>
</dbReference>
<comment type="subcellular location">
    <subcellularLocation>
        <location evidence="1">Cell inner membrane</location>
    </subcellularLocation>
</comment>
<keyword evidence="6 8" id="KW-0012">Acyltransferase</keyword>
<evidence type="ECO:0000256" key="3">
    <source>
        <dbReference type="ARBA" id="ARBA00022519"/>
    </source>
</evidence>
<dbReference type="GO" id="GO:0009247">
    <property type="term" value="P:glycolipid biosynthetic process"/>
    <property type="evidence" value="ECO:0007669"/>
    <property type="project" value="UniProtKB-ARBA"/>
</dbReference>
<evidence type="ECO:0000256" key="6">
    <source>
        <dbReference type="ARBA" id="ARBA00023315"/>
    </source>
</evidence>
<protein>
    <submittedName>
        <fullName evidence="8">Lipid A biosynthesis palmitoleoyltransferase</fullName>
        <ecNumber evidence="8">2.3.1.242</ecNumber>
    </submittedName>
</protein>
<dbReference type="Pfam" id="PF03279">
    <property type="entry name" value="Lip_A_acyltrans"/>
    <property type="match status" value="1"/>
</dbReference>
<sequence>MSRLKSTQTFKIQFLCPKYWGIWLGFLLLRLISFLPRRLKFFTGKKIGQLLYYIAPSRKSLARKNLQLSFPEKNKNQIENILKEHFESLGISLIETTINLWGSHRHPQKKPIKMPFFTFHGLENLQQYPSQGLLLVVPHFTTIETTGLMLSHIMPFRPIYRKHDNPLMEYLITKSRTLVLDSGQSVAPLANSDTRAMIRALKDHENIMILPDQRYRAKGNIKVPFFGVDAPSNPGICKLAKLGNAKVLPVFTKRNGQHYEMTILPGLDNFPSGDDYSDILRLHQLYEAEIKTNPAQYLWTHNRWNLKKGRDF</sequence>
<dbReference type="EMBL" id="CP032096">
    <property type="protein sequence ID" value="QBZ83555.1"/>
    <property type="molecule type" value="Genomic_DNA"/>
</dbReference>
<evidence type="ECO:0000256" key="4">
    <source>
        <dbReference type="ARBA" id="ARBA00022679"/>
    </source>
</evidence>
<keyword evidence="9" id="KW-1185">Reference proteome</keyword>
<keyword evidence="5 7" id="KW-0472">Membrane</keyword>
<keyword evidence="7" id="KW-1133">Transmembrane helix</keyword>